<dbReference type="Pfam" id="PF00903">
    <property type="entry name" value="Glyoxalase"/>
    <property type="match status" value="1"/>
</dbReference>
<dbReference type="EMBL" id="CP030850">
    <property type="protein sequence ID" value="AXE16850.1"/>
    <property type="molecule type" value="Genomic_DNA"/>
</dbReference>
<reference evidence="2 3" key="1">
    <citation type="submission" date="2018-07" db="EMBL/GenBank/DDBJ databases">
        <title>Genome sequencing of Runella.</title>
        <authorList>
            <person name="Baek M.-G."/>
            <person name="Yi H."/>
        </authorList>
    </citation>
    <scope>NUCLEOTIDE SEQUENCE [LARGE SCALE GENOMIC DNA]</scope>
    <source>
        <strain evidence="2 3">HYN0085</strain>
    </source>
</reference>
<dbReference type="InterPro" id="IPR029068">
    <property type="entry name" value="Glyas_Bleomycin-R_OHBP_Dase"/>
</dbReference>
<dbReference type="PANTHER" id="PTHR46142:SF3">
    <property type="entry name" value="F18B13.24 PROTEIN"/>
    <property type="match status" value="1"/>
</dbReference>
<keyword evidence="3" id="KW-1185">Reference proteome</keyword>
<proteinExistence type="predicted"/>
<dbReference type="Gene3D" id="3.10.180.10">
    <property type="entry name" value="2,3-Dihydroxybiphenyl 1,2-Dioxygenase, domain 1"/>
    <property type="match status" value="1"/>
</dbReference>
<dbReference type="KEGG" id="run:DR864_03415"/>
<dbReference type="PANTHER" id="PTHR46142">
    <property type="match status" value="1"/>
</dbReference>
<dbReference type="InterPro" id="IPR037523">
    <property type="entry name" value="VOC_core"/>
</dbReference>
<dbReference type="AlphaFoldDB" id="A0A344TDX9"/>
<evidence type="ECO:0000313" key="3">
    <source>
        <dbReference type="Proteomes" id="UP000251993"/>
    </source>
</evidence>
<dbReference type="OrthoDB" id="192739at2"/>
<dbReference type="InterPro" id="IPR004360">
    <property type="entry name" value="Glyas_Fos-R_dOase_dom"/>
</dbReference>
<dbReference type="SUPFAM" id="SSF54593">
    <property type="entry name" value="Glyoxalase/Bleomycin resistance protein/Dihydroxybiphenyl dioxygenase"/>
    <property type="match status" value="1"/>
</dbReference>
<sequence>MLSIIGINHVAIYVADVAQSVEFYETVIGLTPLARPAFDFPGAWFKIGDAQELHIIGIRTEPVVSGSRSNHFALEVSDLDEWEAHFKATNTAYRPPKFRPDGVRQIFLQDPDGYWIEFFSRKGNQLI</sequence>
<name>A0A344TDX9_9BACT</name>
<organism evidence="2 3">
    <name type="scientific">Runella rosea</name>
    <dbReference type="NCBI Taxonomy" id="2259595"/>
    <lineage>
        <taxon>Bacteria</taxon>
        <taxon>Pseudomonadati</taxon>
        <taxon>Bacteroidota</taxon>
        <taxon>Cytophagia</taxon>
        <taxon>Cytophagales</taxon>
        <taxon>Spirosomataceae</taxon>
        <taxon>Runella</taxon>
    </lineage>
</organism>
<evidence type="ECO:0000313" key="2">
    <source>
        <dbReference type="EMBL" id="AXE16850.1"/>
    </source>
</evidence>
<dbReference type="RefSeq" id="WP_114065637.1">
    <property type="nucleotide sequence ID" value="NZ_CP030850.1"/>
</dbReference>
<gene>
    <name evidence="2" type="ORF">DR864_03415</name>
</gene>
<evidence type="ECO:0000259" key="1">
    <source>
        <dbReference type="PROSITE" id="PS51819"/>
    </source>
</evidence>
<protein>
    <submittedName>
        <fullName evidence="2">Glyoxalase</fullName>
    </submittedName>
</protein>
<feature type="domain" description="VOC" evidence="1">
    <location>
        <begin position="6"/>
        <end position="121"/>
    </location>
</feature>
<dbReference type="PROSITE" id="PS51819">
    <property type="entry name" value="VOC"/>
    <property type="match status" value="1"/>
</dbReference>
<accession>A0A344TDX9</accession>
<dbReference type="Proteomes" id="UP000251993">
    <property type="component" value="Chromosome"/>
</dbReference>